<evidence type="ECO:0000313" key="4">
    <source>
        <dbReference type="Proteomes" id="UP000522688"/>
    </source>
</evidence>
<evidence type="ECO:0000313" key="3">
    <source>
        <dbReference type="Proteomes" id="UP000321154"/>
    </source>
</evidence>
<reference evidence="2 4" key="2">
    <citation type="submission" date="2020-07" db="EMBL/GenBank/DDBJ databases">
        <title>Sequencing the genomes of 1000 actinobacteria strains.</title>
        <authorList>
            <person name="Klenk H.-P."/>
        </authorList>
    </citation>
    <scope>NUCLEOTIDE SEQUENCE [LARGE SCALE GENOMIC DNA]</scope>
    <source>
        <strain evidence="2 4">DSM 10309</strain>
    </source>
</reference>
<evidence type="ECO:0000313" key="2">
    <source>
        <dbReference type="EMBL" id="MBA8813151.1"/>
    </source>
</evidence>
<dbReference type="Proteomes" id="UP000522688">
    <property type="component" value="Unassembled WGS sequence"/>
</dbReference>
<keyword evidence="3" id="KW-1185">Reference proteome</keyword>
<protein>
    <submittedName>
        <fullName evidence="2">Uncharacterized protein</fullName>
    </submittedName>
</protein>
<dbReference type="EMBL" id="BJUV01000015">
    <property type="protein sequence ID" value="GEK83455.1"/>
    <property type="molecule type" value="Genomic_DNA"/>
</dbReference>
<dbReference type="OrthoDB" id="4391631at2"/>
<proteinExistence type="predicted"/>
<evidence type="ECO:0000313" key="1">
    <source>
        <dbReference type="EMBL" id="GEK83455.1"/>
    </source>
</evidence>
<dbReference type="AlphaFoldDB" id="A0A7W3JI10"/>
<reference evidence="1 3" key="1">
    <citation type="submission" date="2019-07" db="EMBL/GenBank/DDBJ databases">
        <title>Whole genome shotgun sequence of Frigoribacterium faeni NBRC 103066.</title>
        <authorList>
            <person name="Hosoyama A."/>
            <person name="Uohara A."/>
            <person name="Ohji S."/>
            <person name="Ichikawa N."/>
        </authorList>
    </citation>
    <scope>NUCLEOTIDE SEQUENCE [LARGE SCALE GENOMIC DNA]</scope>
    <source>
        <strain evidence="1 3">NBRC 103066</strain>
    </source>
</reference>
<comment type="caution">
    <text evidence="2">The sequence shown here is derived from an EMBL/GenBank/DDBJ whole genome shotgun (WGS) entry which is preliminary data.</text>
</comment>
<dbReference type="Proteomes" id="UP000321154">
    <property type="component" value="Unassembled WGS sequence"/>
</dbReference>
<gene>
    <name evidence="2" type="ORF">FB463_001400</name>
    <name evidence="1" type="ORF">FFA01_17640</name>
</gene>
<accession>A0A7W3JI10</accession>
<dbReference type="EMBL" id="JACGWW010000002">
    <property type="protein sequence ID" value="MBA8813151.1"/>
    <property type="molecule type" value="Genomic_DNA"/>
</dbReference>
<name>A0A7W3JI10_9MICO</name>
<dbReference type="RefSeq" id="WP_146855152.1">
    <property type="nucleotide sequence ID" value="NZ_BAAAHR010000002.1"/>
</dbReference>
<organism evidence="2 4">
    <name type="scientific">Frigoribacterium faeni</name>
    <dbReference type="NCBI Taxonomy" id="145483"/>
    <lineage>
        <taxon>Bacteria</taxon>
        <taxon>Bacillati</taxon>
        <taxon>Actinomycetota</taxon>
        <taxon>Actinomycetes</taxon>
        <taxon>Micrococcales</taxon>
        <taxon>Microbacteriaceae</taxon>
        <taxon>Frigoribacterium</taxon>
    </lineage>
</organism>
<sequence>MAEIELVGDDDGVVVVGDRSAIGRFLDHAGLVTWAREFDLGKLRTVTKTGAAVLGAASGVVEQSAMYLKLTPESAKRLQDAGGLMKTRTKGISHAMLGETGRTSLKWLQVEDGPASMLANPAVFSGVGGLMSQFAQQAEAQELRALLVSIDEKLDDVRRTQRDAVLARMKRAGEAIEEARTLGENGGDPRTLWEKVSGEASTILDVQEDALLALRALADKIDGQRKTGELKKVTRKVEREVTVQLAILARCFELQDEFRVVELDHVLSTAPENFEGHRRGLVAAREKRRAGVLEHTTRLMARMDAAGGIANENIILHARAARSVVASLNSLAEIVDGFHAPLGIESDRYVLSATPWQVAFLDPQQRRTAAKEAGRRALVGVGVIGAIALPAVATLSKNASKPRV</sequence>